<gene>
    <name evidence="1" type="ORF">S03H2_42343</name>
</gene>
<evidence type="ECO:0000313" key="1">
    <source>
        <dbReference type="EMBL" id="GAH75852.1"/>
    </source>
</evidence>
<dbReference type="AlphaFoldDB" id="X1I2A6"/>
<protein>
    <submittedName>
        <fullName evidence="1">Uncharacterized protein</fullName>
    </submittedName>
</protein>
<dbReference type="EMBL" id="BARU01026353">
    <property type="protein sequence ID" value="GAH75852.1"/>
    <property type="molecule type" value="Genomic_DNA"/>
</dbReference>
<comment type="caution">
    <text evidence="1">The sequence shown here is derived from an EMBL/GenBank/DDBJ whole genome shotgun (WGS) entry which is preliminary data.</text>
</comment>
<proteinExistence type="predicted"/>
<feature type="non-terminal residue" evidence="1">
    <location>
        <position position="129"/>
    </location>
</feature>
<reference evidence="1" key="1">
    <citation type="journal article" date="2014" name="Front. Microbiol.">
        <title>High frequency of phylogenetically diverse reductive dehalogenase-homologous genes in deep subseafloor sedimentary metagenomes.</title>
        <authorList>
            <person name="Kawai M."/>
            <person name="Futagami T."/>
            <person name="Toyoda A."/>
            <person name="Takaki Y."/>
            <person name="Nishi S."/>
            <person name="Hori S."/>
            <person name="Arai W."/>
            <person name="Tsubouchi T."/>
            <person name="Morono Y."/>
            <person name="Uchiyama I."/>
            <person name="Ito T."/>
            <person name="Fujiyama A."/>
            <person name="Inagaki F."/>
            <person name="Takami H."/>
        </authorList>
    </citation>
    <scope>NUCLEOTIDE SEQUENCE</scope>
    <source>
        <strain evidence="1">Expedition CK06-06</strain>
    </source>
</reference>
<name>X1I2A6_9ZZZZ</name>
<organism evidence="1">
    <name type="scientific">marine sediment metagenome</name>
    <dbReference type="NCBI Taxonomy" id="412755"/>
    <lineage>
        <taxon>unclassified sequences</taxon>
        <taxon>metagenomes</taxon>
        <taxon>ecological metagenomes</taxon>
    </lineage>
</organism>
<sequence>MKITVEQTRFWPFAKRIMWLAWQACGGPLGMGFLQDRPTATEEEVWENVASCGDYPHGKDIPGYRRPGEVHADYVFGRMMKLTLKFHDNAIEISDGWNRDYQAFCGKYPNAKALLDATAESLSCPYTEV</sequence>
<accession>X1I2A6</accession>